<gene>
    <name evidence="2" type="ORF">CLMAG_47260</name>
</gene>
<dbReference type="Proteomes" id="UP000076603">
    <property type="component" value="Unassembled WGS sequence"/>
</dbReference>
<accession>A0A161WSG6</accession>
<dbReference type="Gene3D" id="3.40.50.2000">
    <property type="entry name" value="Glycogen Phosphorylase B"/>
    <property type="match status" value="1"/>
</dbReference>
<dbReference type="Pfam" id="PF00534">
    <property type="entry name" value="Glycos_transf_1"/>
    <property type="match status" value="1"/>
</dbReference>
<comment type="caution">
    <text evidence="2">The sequence shown here is derived from an EMBL/GenBank/DDBJ whole genome shotgun (WGS) entry which is preliminary data.</text>
</comment>
<dbReference type="EMBL" id="LWAE01000007">
    <property type="protein sequence ID" value="KZL89728.1"/>
    <property type="molecule type" value="Genomic_DNA"/>
</dbReference>
<dbReference type="GO" id="GO:0016757">
    <property type="term" value="F:glycosyltransferase activity"/>
    <property type="evidence" value="ECO:0007669"/>
    <property type="project" value="InterPro"/>
</dbReference>
<dbReference type="OrthoDB" id="5516294at2"/>
<dbReference type="SUPFAM" id="SSF53756">
    <property type="entry name" value="UDP-Glycosyltransferase/glycogen phosphorylase"/>
    <property type="match status" value="1"/>
</dbReference>
<dbReference type="STRING" id="1121326.CLMAG_47260"/>
<keyword evidence="2" id="KW-0808">Transferase</keyword>
<organism evidence="2 3">
    <name type="scientific">Clostridium magnum DSM 2767</name>
    <dbReference type="NCBI Taxonomy" id="1121326"/>
    <lineage>
        <taxon>Bacteria</taxon>
        <taxon>Bacillati</taxon>
        <taxon>Bacillota</taxon>
        <taxon>Clostridia</taxon>
        <taxon>Eubacteriales</taxon>
        <taxon>Clostridiaceae</taxon>
        <taxon>Clostridium</taxon>
    </lineage>
</organism>
<feature type="domain" description="Glycosyl transferase family 1" evidence="1">
    <location>
        <begin position="201"/>
        <end position="353"/>
    </location>
</feature>
<dbReference type="RefSeq" id="WP_066627879.1">
    <property type="nucleotide sequence ID" value="NZ_FQXL01000006.1"/>
</dbReference>
<proteinExistence type="predicted"/>
<sequence>MARILVNFKKLVKNYIKKKVKNYKVIQNINLDVTQNQKKILFIYLNQTLYQNISKNLAHTNYLESSIMIKVLIENNFCIDILKVNDMLSIQPIKNKKYDYILGFGDNFYEMGKFNMEAKKILYLTENPPEISLKKELERLKYFQQRKGIKSSLTRSGQFYKEKHFTNIDYCITLGEEKFHEYKHYKTYRMLPTGLYNENFNIKNIKNTRGKPNYLWFGSNGAIHKGLDILLDVFKDRGDINLYIAGLNKKDEKILKIPRRNNIQNLGFLKVNSYEFIDTINKCDYVILPSCSEATSTSVLTCMRHGVIPIVQNDIGFNHMRDEYVYILDEFSIEYINNFLNDLIKIDKNKILEKRLKIYEFANYKFTLGCFKKNFNNIINKIVSEASGNRKESKHDK</sequence>
<dbReference type="AlphaFoldDB" id="A0A161WSG6"/>
<evidence type="ECO:0000259" key="1">
    <source>
        <dbReference type="Pfam" id="PF00534"/>
    </source>
</evidence>
<keyword evidence="3" id="KW-1185">Reference proteome</keyword>
<name>A0A161WSG6_9CLOT</name>
<dbReference type="InterPro" id="IPR001296">
    <property type="entry name" value="Glyco_trans_1"/>
</dbReference>
<dbReference type="PATRIC" id="fig|1121326.3.peg.4790"/>
<evidence type="ECO:0000313" key="2">
    <source>
        <dbReference type="EMBL" id="KZL89728.1"/>
    </source>
</evidence>
<evidence type="ECO:0000313" key="3">
    <source>
        <dbReference type="Proteomes" id="UP000076603"/>
    </source>
</evidence>
<protein>
    <submittedName>
        <fullName evidence="2">Glycosyl transferases group 1</fullName>
    </submittedName>
</protein>
<reference evidence="2 3" key="1">
    <citation type="submission" date="2016-04" db="EMBL/GenBank/DDBJ databases">
        <title>Genome sequence of Clostridium magnum DSM 2767.</title>
        <authorList>
            <person name="Poehlein A."/>
            <person name="Uhlig R."/>
            <person name="Fischer R."/>
            <person name="Bahl H."/>
            <person name="Daniel R."/>
        </authorList>
    </citation>
    <scope>NUCLEOTIDE SEQUENCE [LARGE SCALE GENOMIC DNA]</scope>
    <source>
        <strain evidence="2 3">DSM 2767</strain>
    </source>
</reference>